<organism evidence="1 2">
    <name type="scientific">Ketobacter alkanivorans</name>
    <dbReference type="NCBI Taxonomy" id="1917421"/>
    <lineage>
        <taxon>Bacteria</taxon>
        <taxon>Pseudomonadati</taxon>
        <taxon>Pseudomonadota</taxon>
        <taxon>Gammaproteobacteria</taxon>
        <taxon>Pseudomonadales</taxon>
        <taxon>Ketobacteraceae</taxon>
        <taxon>Ketobacter</taxon>
    </lineage>
</organism>
<gene>
    <name evidence="1" type="ORF">Kalk_07700</name>
</gene>
<evidence type="ECO:0000313" key="2">
    <source>
        <dbReference type="Proteomes" id="UP000235116"/>
    </source>
</evidence>
<dbReference type="Proteomes" id="UP000235116">
    <property type="component" value="Chromosome"/>
</dbReference>
<name>A0A2K9LNE6_9GAMM</name>
<protein>
    <submittedName>
        <fullName evidence="1">Uncharacterized protein</fullName>
    </submittedName>
</protein>
<dbReference type="KEGG" id="kak:Kalk_07700"/>
<reference evidence="2" key="1">
    <citation type="submission" date="2017-08" db="EMBL/GenBank/DDBJ databases">
        <title>Direct submision.</title>
        <authorList>
            <person name="Kim S.-J."/>
            <person name="Rhee S.-K."/>
        </authorList>
    </citation>
    <scope>NUCLEOTIDE SEQUENCE [LARGE SCALE GENOMIC DNA]</scope>
    <source>
        <strain evidence="2">GI5</strain>
    </source>
</reference>
<sequence length="590" mass="65526">MAYVNEHLLTKSSMAQVIICGFILMLTFSRCYAEVSQPITSAVPDGDEIVQIVPTQFETIYIPRLGQHIAVYQQSAKSNIIYIQPYLIVDTNHLINQRKAECATASNATKKKEFKLLYHTAQKDIVNDVLTEINKLHPNRNFKSVHSWPYLYIELSAWHYESSDDAFPKQKIISYYPTSGSIGDLSNGAASRNFPQSFSESRLFVTCNELDSIIKTNEFQLRVFTPTQLTTTARIEAIFDGIMSSKEISDLFRVENQDGSIKTTTKSISDSGSVTFSLDKLNGGTGKSTSKIDNQYADSRKRLVNSHALNEAISKSVQNLSIQQYGDLSGLYSIEKVIAYIKGQLESVSSLTPVKIQDGKMFLGEQSRTLSNDEKITLDNFGSLIASANFNSKNEATIPIKGKNVTIKKDNSGDVTITDGRGIKFTQDSSKSWIPTSVDMYIVSENNVLNLLNFNQSTVTIKGGRYLQFWKIPAIKTPPKPNYYDVSMDEFKKNFTDEVTKIIVSESSKLASKLEDLNKGIVKANRIRAPLSISISGAEHFNTNESGQVYADKACKNIGSGYQRAVSYTVSTTTGTFKRNTISSVVCVGQ</sequence>
<dbReference type="RefSeq" id="WP_101893640.1">
    <property type="nucleotide sequence ID" value="NZ_CP022684.1"/>
</dbReference>
<accession>A0A2K9LNE6</accession>
<keyword evidence="2" id="KW-1185">Reference proteome</keyword>
<proteinExistence type="predicted"/>
<dbReference type="AlphaFoldDB" id="A0A2K9LNE6"/>
<dbReference type="EMBL" id="CP022684">
    <property type="protein sequence ID" value="AUM12304.1"/>
    <property type="molecule type" value="Genomic_DNA"/>
</dbReference>
<evidence type="ECO:0000313" key="1">
    <source>
        <dbReference type="EMBL" id="AUM12304.1"/>
    </source>
</evidence>